<sequence>MNTAIPILDSPPHFATYGSSGRRWKPAMADQRLDSIRYAINLEDSSPALHSVSQTMWPSPRRSAKIQTLV</sequence>
<evidence type="ECO:0000313" key="1">
    <source>
        <dbReference type="EMBL" id="PHQ36867.1"/>
    </source>
</evidence>
<keyword evidence="2" id="KW-1185">Reference proteome</keyword>
<gene>
    <name evidence="1" type="ORF">CEE69_00225</name>
</gene>
<evidence type="ECO:0000313" key="2">
    <source>
        <dbReference type="Proteomes" id="UP000225740"/>
    </source>
</evidence>
<reference evidence="1 2" key="1">
    <citation type="submission" date="2017-06" db="EMBL/GenBank/DDBJ databases">
        <title>Description of Rhodopirellula bahusiensis sp. nov.</title>
        <authorList>
            <person name="Kizina J."/>
            <person name="Harder J."/>
        </authorList>
    </citation>
    <scope>NUCLEOTIDE SEQUENCE [LARGE SCALE GENOMIC DNA]</scope>
    <source>
        <strain evidence="1 2">SWK21</strain>
    </source>
</reference>
<protein>
    <submittedName>
        <fullName evidence="1">Uncharacterized protein</fullName>
    </submittedName>
</protein>
<proteinExistence type="predicted"/>
<name>A0A2G1WCU8_9BACT</name>
<comment type="caution">
    <text evidence="1">The sequence shown here is derived from an EMBL/GenBank/DDBJ whole genome shotgun (WGS) entry which is preliminary data.</text>
</comment>
<dbReference type="AlphaFoldDB" id="A0A2G1WCU8"/>
<dbReference type="EMBL" id="NIZW01000001">
    <property type="protein sequence ID" value="PHQ36867.1"/>
    <property type="molecule type" value="Genomic_DNA"/>
</dbReference>
<organism evidence="1 2">
    <name type="scientific">Rhodopirellula bahusiensis</name>
    <dbReference type="NCBI Taxonomy" id="2014065"/>
    <lineage>
        <taxon>Bacteria</taxon>
        <taxon>Pseudomonadati</taxon>
        <taxon>Planctomycetota</taxon>
        <taxon>Planctomycetia</taxon>
        <taxon>Pirellulales</taxon>
        <taxon>Pirellulaceae</taxon>
        <taxon>Rhodopirellula</taxon>
    </lineage>
</organism>
<accession>A0A2G1WCU8</accession>
<dbReference type="Proteomes" id="UP000225740">
    <property type="component" value="Unassembled WGS sequence"/>
</dbReference>